<evidence type="ECO:0000259" key="8">
    <source>
        <dbReference type="PROSITE" id="PS50930"/>
    </source>
</evidence>
<dbReference type="SUPFAM" id="SSF52172">
    <property type="entry name" value="CheY-like"/>
    <property type="match status" value="1"/>
</dbReference>
<comment type="caution">
    <text evidence="9">The sequence shown here is derived from an EMBL/GenBank/DDBJ whole genome shotgun (WGS) entry which is preliminary data.</text>
</comment>
<organism evidence="9 10">
    <name type="scientific">Vibrio inusitatus NBRC 102082</name>
    <dbReference type="NCBI Taxonomy" id="1219070"/>
    <lineage>
        <taxon>Bacteria</taxon>
        <taxon>Pseudomonadati</taxon>
        <taxon>Pseudomonadota</taxon>
        <taxon>Gammaproteobacteria</taxon>
        <taxon>Vibrionales</taxon>
        <taxon>Vibrionaceae</taxon>
        <taxon>Vibrio</taxon>
    </lineage>
</organism>
<feature type="domain" description="HTH LytTR-type" evidence="8">
    <location>
        <begin position="139"/>
        <end position="240"/>
    </location>
</feature>
<keyword evidence="5" id="KW-0804">Transcription</keyword>
<keyword evidence="1 6" id="KW-0597">Phosphoprotein</keyword>
<dbReference type="Pfam" id="PF04397">
    <property type="entry name" value="LytTR"/>
    <property type="match status" value="1"/>
</dbReference>
<dbReference type="GO" id="GO:0006355">
    <property type="term" value="P:regulation of DNA-templated transcription"/>
    <property type="evidence" value="ECO:0007669"/>
    <property type="project" value="TreeGrafter"/>
</dbReference>
<keyword evidence="10" id="KW-1185">Reference proteome</keyword>
<feature type="domain" description="Response regulatory" evidence="7">
    <location>
        <begin position="3"/>
        <end position="116"/>
    </location>
</feature>
<evidence type="ECO:0000313" key="9">
    <source>
        <dbReference type="EMBL" id="GEA50642.1"/>
    </source>
</evidence>
<dbReference type="SMART" id="SM00448">
    <property type="entry name" value="REC"/>
    <property type="match status" value="1"/>
</dbReference>
<dbReference type="Gene3D" id="3.40.50.2300">
    <property type="match status" value="1"/>
</dbReference>
<evidence type="ECO:0000256" key="2">
    <source>
        <dbReference type="ARBA" id="ARBA00023012"/>
    </source>
</evidence>
<dbReference type="Gene3D" id="2.40.50.1020">
    <property type="entry name" value="LytTr DNA-binding domain"/>
    <property type="match status" value="1"/>
</dbReference>
<evidence type="ECO:0000256" key="5">
    <source>
        <dbReference type="ARBA" id="ARBA00023163"/>
    </source>
</evidence>
<dbReference type="NCBIfam" id="NF008677">
    <property type="entry name" value="PRK11697.1"/>
    <property type="match status" value="1"/>
</dbReference>
<dbReference type="InterPro" id="IPR039420">
    <property type="entry name" value="WalR-like"/>
</dbReference>
<protein>
    <submittedName>
        <fullName evidence="9">Putative response regulatory protein</fullName>
    </submittedName>
</protein>
<proteinExistence type="predicted"/>
<dbReference type="InterPro" id="IPR001789">
    <property type="entry name" value="Sig_transdc_resp-reg_receiver"/>
</dbReference>
<evidence type="ECO:0000313" key="10">
    <source>
        <dbReference type="Proteomes" id="UP000318717"/>
    </source>
</evidence>
<dbReference type="CDD" id="cd17532">
    <property type="entry name" value="REC_LytTR_AlgR-like"/>
    <property type="match status" value="1"/>
</dbReference>
<reference evidence="9 10" key="1">
    <citation type="submission" date="2019-06" db="EMBL/GenBank/DDBJ databases">
        <title>Whole genome shotgun sequence of Vibrio inusitatus NBRC 102082.</title>
        <authorList>
            <person name="Hosoyama A."/>
            <person name="Uohara A."/>
            <person name="Ohji S."/>
            <person name="Ichikawa N."/>
        </authorList>
    </citation>
    <scope>NUCLEOTIDE SEQUENCE [LARGE SCALE GENOMIC DNA]</scope>
    <source>
        <strain evidence="9 10">NBRC 102082</strain>
    </source>
</reference>
<dbReference type="GO" id="GO:0032993">
    <property type="term" value="C:protein-DNA complex"/>
    <property type="evidence" value="ECO:0007669"/>
    <property type="project" value="TreeGrafter"/>
</dbReference>
<gene>
    <name evidence="9" type="ORF">VIN01S_14460</name>
</gene>
<evidence type="ECO:0000256" key="6">
    <source>
        <dbReference type="PROSITE-ProRule" id="PRU00169"/>
    </source>
</evidence>
<keyword evidence="4" id="KW-0238">DNA-binding</keyword>
<evidence type="ECO:0000256" key="4">
    <source>
        <dbReference type="ARBA" id="ARBA00023125"/>
    </source>
</evidence>
<feature type="modified residue" description="4-aspartylphosphate" evidence="6">
    <location>
        <position position="54"/>
    </location>
</feature>
<dbReference type="PROSITE" id="PS50110">
    <property type="entry name" value="RESPONSE_REGULATORY"/>
    <property type="match status" value="1"/>
</dbReference>
<dbReference type="PROSITE" id="PS50930">
    <property type="entry name" value="HTH_LYTTR"/>
    <property type="match status" value="1"/>
</dbReference>
<dbReference type="SMART" id="SM00850">
    <property type="entry name" value="LytTR"/>
    <property type="match status" value="1"/>
</dbReference>
<dbReference type="GO" id="GO:0000156">
    <property type="term" value="F:phosphorelay response regulator activity"/>
    <property type="evidence" value="ECO:0007669"/>
    <property type="project" value="TreeGrafter"/>
</dbReference>
<dbReference type="PANTHER" id="PTHR48111:SF3">
    <property type="entry name" value="TRANSCRIPTIONAL REGULATORY PROTEIN BTSR"/>
    <property type="match status" value="1"/>
</dbReference>
<evidence type="ECO:0000259" key="7">
    <source>
        <dbReference type="PROSITE" id="PS50110"/>
    </source>
</evidence>
<keyword evidence="3" id="KW-0805">Transcription regulation</keyword>
<evidence type="ECO:0000256" key="1">
    <source>
        <dbReference type="ARBA" id="ARBA00022553"/>
    </source>
</evidence>
<name>A0A4Y3HV73_9VIBR</name>
<dbReference type="Pfam" id="PF00072">
    <property type="entry name" value="Response_reg"/>
    <property type="match status" value="1"/>
</dbReference>
<dbReference type="PANTHER" id="PTHR48111">
    <property type="entry name" value="REGULATOR OF RPOS"/>
    <property type="match status" value="1"/>
</dbReference>
<dbReference type="EMBL" id="BJLF01000005">
    <property type="protein sequence ID" value="GEA50642.1"/>
    <property type="molecule type" value="Genomic_DNA"/>
</dbReference>
<dbReference type="OrthoDB" id="236568at2"/>
<dbReference type="GO" id="GO:0000976">
    <property type="term" value="F:transcription cis-regulatory region binding"/>
    <property type="evidence" value="ECO:0007669"/>
    <property type="project" value="TreeGrafter"/>
</dbReference>
<dbReference type="InterPro" id="IPR007492">
    <property type="entry name" value="LytTR_DNA-bd_dom"/>
</dbReference>
<dbReference type="RefSeq" id="WP_141345001.1">
    <property type="nucleotide sequence ID" value="NZ_BJLF01000005.1"/>
</dbReference>
<keyword evidence="2" id="KW-0902">Two-component regulatory system</keyword>
<dbReference type="AlphaFoldDB" id="A0A4Y3HV73"/>
<accession>A0A4Y3HV73</accession>
<dbReference type="InterPro" id="IPR011006">
    <property type="entry name" value="CheY-like_superfamily"/>
</dbReference>
<dbReference type="Proteomes" id="UP000318717">
    <property type="component" value="Unassembled WGS sequence"/>
</dbReference>
<sequence length="241" mass="27218">MLKALVIDDELFAREELIELLEQTQQIEIIDQAANAIVGLQKINTLKPDVVFLDIHMPQVSGIELLSMLDPDTMPAVVFITAYDQYALQAFEDNAFDYLLKPVDPLRLEKTVCRLIKRFKKEQLSVDLSAITPTTLEQVPCIGHNRIMLVPVEAIEVAYSDISGVNIQTSEHTTSSQLTLKVLEEKTPLMRCHRQYLVSPKAIREIKLLDQGLAEIITIGGYQAPVSRRYLKVLKEKLGFT</sequence>
<evidence type="ECO:0000256" key="3">
    <source>
        <dbReference type="ARBA" id="ARBA00023015"/>
    </source>
</evidence>
<dbReference type="FunFam" id="3.40.50.2300:FF:000051">
    <property type="entry name" value="Two-component response regulator yehT"/>
    <property type="match status" value="1"/>
</dbReference>
<dbReference type="GO" id="GO:0005829">
    <property type="term" value="C:cytosol"/>
    <property type="evidence" value="ECO:0007669"/>
    <property type="project" value="TreeGrafter"/>
</dbReference>